<dbReference type="PANTHER" id="PTHR42770">
    <property type="entry name" value="AMINO ACID TRANSPORTER-RELATED"/>
    <property type="match status" value="1"/>
</dbReference>
<evidence type="ECO:0000313" key="7">
    <source>
        <dbReference type="EMBL" id="UOE99719.1"/>
    </source>
</evidence>
<feature type="transmembrane region" description="Helical" evidence="6">
    <location>
        <begin position="142"/>
        <end position="161"/>
    </location>
</feature>
<feature type="transmembrane region" description="Helical" evidence="6">
    <location>
        <begin position="181"/>
        <end position="203"/>
    </location>
</feature>
<evidence type="ECO:0000256" key="6">
    <source>
        <dbReference type="SAM" id="Phobius"/>
    </source>
</evidence>
<evidence type="ECO:0000256" key="2">
    <source>
        <dbReference type="ARBA" id="ARBA00022475"/>
    </source>
</evidence>
<evidence type="ECO:0000256" key="5">
    <source>
        <dbReference type="ARBA" id="ARBA00023136"/>
    </source>
</evidence>
<keyword evidence="3 6" id="KW-0812">Transmembrane</keyword>
<protein>
    <submittedName>
        <fullName evidence="7">APC family permease</fullName>
    </submittedName>
</protein>
<accession>A0ABY4C433</accession>
<dbReference type="Proteomes" id="UP000830116">
    <property type="component" value="Chromosome"/>
</dbReference>
<keyword evidence="8" id="KW-1185">Reference proteome</keyword>
<reference evidence="7" key="1">
    <citation type="submission" date="2022-03" db="EMBL/GenBank/DDBJ databases">
        <title>Genome Identification and Characterization of new species Bdellovibrio reynosense LBG001 sp. nov. from a Mexico soil sample.</title>
        <authorList>
            <person name="Camilli A."/>
            <person name="Ajao Y."/>
            <person name="Guo X."/>
        </authorList>
    </citation>
    <scope>NUCLEOTIDE SEQUENCE</scope>
    <source>
        <strain evidence="7">LBG001</strain>
    </source>
</reference>
<comment type="subcellular location">
    <subcellularLocation>
        <location evidence="1">Cell membrane</location>
        <topology evidence="1">Multi-pass membrane protein</topology>
    </subcellularLocation>
</comment>
<name>A0ABY4C433_9BACT</name>
<dbReference type="RefSeq" id="WP_243534877.1">
    <property type="nucleotide sequence ID" value="NZ_CP093442.1"/>
</dbReference>
<dbReference type="InterPro" id="IPR050367">
    <property type="entry name" value="APC_superfamily"/>
</dbReference>
<feature type="transmembrane region" description="Helical" evidence="6">
    <location>
        <begin position="258"/>
        <end position="283"/>
    </location>
</feature>
<dbReference type="PIRSF" id="PIRSF006060">
    <property type="entry name" value="AA_transporter"/>
    <property type="match status" value="1"/>
</dbReference>
<feature type="transmembrane region" description="Helical" evidence="6">
    <location>
        <begin position="82"/>
        <end position="106"/>
    </location>
</feature>
<evidence type="ECO:0000256" key="3">
    <source>
        <dbReference type="ARBA" id="ARBA00022692"/>
    </source>
</evidence>
<keyword evidence="5 6" id="KW-0472">Membrane</keyword>
<keyword evidence="4 6" id="KW-1133">Transmembrane helix</keyword>
<feature type="transmembrane region" description="Helical" evidence="6">
    <location>
        <begin position="215"/>
        <end position="238"/>
    </location>
</feature>
<evidence type="ECO:0000256" key="1">
    <source>
        <dbReference type="ARBA" id="ARBA00004651"/>
    </source>
</evidence>
<sequence>MKRVLSQTQLVFYGIGMIVGSGIYSVIGKAAGIAEGSLWLSFIIAAATALLTALSYAELSSMFTKAGAEYIYVKNIFPLKEILAFFCGAMMIFAGVSTSATVAHAFSGYLQQFFEAPTLIVAFVVLVVFTLINLWGIKEASWVNIIFTLIELLGLVIIIYFGFDSSSVEKSISTFQLSENVWKASALVIFSYFGFETVVNFADETEQPEKKLPRAILLSLLVAAVLYFFVSIATMNLAKPEVLAASKHPISAIVQNQSALAATVLGLIALFSTANTVLISMLSTSRIIFSMGREGDLPKLFATETKKHTPKIGAILVLILSSVLIPAGGVEVLASTSAFATMLVFAIINISLIYLRYKKPDEKRPFKVPLNIARFPLLPVAATVSSIALLFFFESKVYFLAFAVIALTLIFYFFIRDRLMNL</sequence>
<feature type="transmembrane region" description="Helical" evidence="6">
    <location>
        <begin position="12"/>
        <end position="32"/>
    </location>
</feature>
<keyword evidence="2" id="KW-1003">Cell membrane</keyword>
<feature type="transmembrane region" description="Helical" evidence="6">
    <location>
        <begin position="336"/>
        <end position="355"/>
    </location>
</feature>
<evidence type="ECO:0000256" key="4">
    <source>
        <dbReference type="ARBA" id="ARBA00022989"/>
    </source>
</evidence>
<dbReference type="PANTHER" id="PTHR42770:SF11">
    <property type="entry name" value="INNER MEMBRANE TRANSPORT PROTEIN YBAT"/>
    <property type="match status" value="1"/>
</dbReference>
<dbReference type="EMBL" id="CP093442">
    <property type="protein sequence ID" value="UOE99719.1"/>
    <property type="molecule type" value="Genomic_DNA"/>
</dbReference>
<evidence type="ECO:0000313" key="8">
    <source>
        <dbReference type="Proteomes" id="UP000830116"/>
    </source>
</evidence>
<feature type="transmembrane region" description="Helical" evidence="6">
    <location>
        <begin position="312"/>
        <end position="330"/>
    </location>
</feature>
<feature type="transmembrane region" description="Helical" evidence="6">
    <location>
        <begin position="375"/>
        <end position="392"/>
    </location>
</feature>
<feature type="transmembrane region" description="Helical" evidence="6">
    <location>
        <begin position="398"/>
        <end position="415"/>
    </location>
</feature>
<proteinExistence type="predicted"/>
<feature type="transmembrane region" description="Helical" evidence="6">
    <location>
        <begin position="38"/>
        <end position="57"/>
    </location>
</feature>
<organism evidence="7 8">
    <name type="scientific">Bdellovibrio reynosensis</name>
    <dbReference type="NCBI Taxonomy" id="2835041"/>
    <lineage>
        <taxon>Bacteria</taxon>
        <taxon>Pseudomonadati</taxon>
        <taxon>Bdellovibrionota</taxon>
        <taxon>Bdellovibrionia</taxon>
        <taxon>Bdellovibrionales</taxon>
        <taxon>Pseudobdellovibrionaceae</taxon>
        <taxon>Bdellovibrio</taxon>
    </lineage>
</organism>
<dbReference type="InterPro" id="IPR002293">
    <property type="entry name" value="AA/rel_permease1"/>
</dbReference>
<dbReference type="Gene3D" id="1.20.1740.10">
    <property type="entry name" value="Amino acid/polyamine transporter I"/>
    <property type="match status" value="1"/>
</dbReference>
<feature type="transmembrane region" description="Helical" evidence="6">
    <location>
        <begin position="118"/>
        <end position="135"/>
    </location>
</feature>
<dbReference type="Pfam" id="PF13520">
    <property type="entry name" value="AA_permease_2"/>
    <property type="match status" value="1"/>
</dbReference>
<gene>
    <name evidence="7" type="ORF">MNR06_08425</name>
</gene>